<dbReference type="Pfam" id="PF00940">
    <property type="entry name" value="RNA_pol"/>
    <property type="match status" value="1"/>
</dbReference>
<dbReference type="InterPro" id="IPR002092">
    <property type="entry name" value="DNA-dir_Rpol_phage-type"/>
</dbReference>
<evidence type="ECO:0000256" key="4">
    <source>
        <dbReference type="ARBA" id="ARBA00022679"/>
    </source>
</evidence>
<evidence type="ECO:0000259" key="11">
    <source>
        <dbReference type="SMART" id="SM01311"/>
    </source>
</evidence>
<keyword evidence="3 9" id="KW-0240">DNA-directed RNA polymerase</keyword>
<accession>A0A4U5UJS2</accession>
<dbReference type="PANTHER" id="PTHR10102">
    <property type="entry name" value="DNA-DIRECTED RNA POLYMERASE, MITOCHONDRIAL"/>
    <property type="match status" value="1"/>
</dbReference>
<keyword evidence="7 9" id="KW-0804">Transcription</keyword>
<evidence type="ECO:0000256" key="7">
    <source>
        <dbReference type="ARBA" id="ARBA00023163"/>
    </source>
</evidence>
<dbReference type="PANTHER" id="PTHR10102:SF0">
    <property type="entry name" value="DNA-DIRECTED RNA POLYMERASE, MITOCHONDRIAL"/>
    <property type="match status" value="1"/>
</dbReference>
<feature type="region of interest" description="Disordered" evidence="10">
    <location>
        <begin position="258"/>
        <end position="283"/>
    </location>
</feature>
<dbReference type="SMART" id="SM01311">
    <property type="entry name" value="RPOL_N"/>
    <property type="match status" value="1"/>
</dbReference>
<dbReference type="EMBL" id="CM014085">
    <property type="protein sequence ID" value="TKS74450.1"/>
    <property type="molecule type" value="Genomic_DNA"/>
</dbReference>
<keyword evidence="4 9" id="KW-0808">Transferase</keyword>
<dbReference type="Gene3D" id="1.10.1320.10">
    <property type="entry name" value="DNA-directed RNA polymerase, N-terminal domain"/>
    <property type="match status" value="1"/>
</dbReference>
<comment type="catalytic activity">
    <reaction evidence="8 9">
        <text>RNA(n) + a ribonucleoside 5'-triphosphate = RNA(n+1) + diphosphate</text>
        <dbReference type="Rhea" id="RHEA:21248"/>
        <dbReference type="Rhea" id="RHEA-COMP:14527"/>
        <dbReference type="Rhea" id="RHEA-COMP:17342"/>
        <dbReference type="ChEBI" id="CHEBI:33019"/>
        <dbReference type="ChEBI" id="CHEBI:61557"/>
        <dbReference type="ChEBI" id="CHEBI:140395"/>
        <dbReference type="EC" id="2.7.7.6"/>
    </reaction>
</comment>
<reference evidence="12 13" key="1">
    <citation type="submission" date="2019-01" db="EMBL/GenBank/DDBJ databases">
        <title>Genome Assembly of Collichthys lucidus.</title>
        <authorList>
            <person name="Cai M."/>
            <person name="Xiao S."/>
        </authorList>
    </citation>
    <scope>NUCLEOTIDE SEQUENCE [LARGE SCALE GENOMIC DNA]</scope>
    <source>
        <strain evidence="12">JT15FE1705JMU</strain>
        <tissue evidence="12">Muscle</tissue>
    </source>
</reference>
<evidence type="ECO:0000256" key="3">
    <source>
        <dbReference type="ARBA" id="ARBA00022478"/>
    </source>
</evidence>
<feature type="compositionally biased region" description="Basic residues" evidence="10">
    <location>
        <begin position="264"/>
        <end position="277"/>
    </location>
</feature>
<protein>
    <recommendedName>
        <fullName evidence="2 9">DNA-directed RNA polymerase</fullName>
        <ecNumber evidence="2 9">2.7.7.6</ecNumber>
    </recommendedName>
</protein>
<evidence type="ECO:0000256" key="10">
    <source>
        <dbReference type="SAM" id="MobiDB-lite"/>
    </source>
</evidence>
<dbReference type="EC" id="2.7.7.6" evidence="2 9"/>
<organism evidence="12 13">
    <name type="scientific">Collichthys lucidus</name>
    <name type="common">Big head croaker</name>
    <name type="synonym">Sciaena lucida</name>
    <dbReference type="NCBI Taxonomy" id="240159"/>
    <lineage>
        <taxon>Eukaryota</taxon>
        <taxon>Metazoa</taxon>
        <taxon>Chordata</taxon>
        <taxon>Craniata</taxon>
        <taxon>Vertebrata</taxon>
        <taxon>Euteleostomi</taxon>
        <taxon>Actinopterygii</taxon>
        <taxon>Neopterygii</taxon>
        <taxon>Teleostei</taxon>
        <taxon>Neoteleostei</taxon>
        <taxon>Acanthomorphata</taxon>
        <taxon>Eupercaria</taxon>
        <taxon>Sciaenidae</taxon>
        <taxon>Collichthys</taxon>
    </lineage>
</organism>
<feature type="region of interest" description="Disordered" evidence="10">
    <location>
        <begin position="109"/>
        <end position="149"/>
    </location>
</feature>
<dbReference type="SUPFAM" id="SSF56672">
    <property type="entry name" value="DNA/RNA polymerases"/>
    <property type="match status" value="1"/>
</dbReference>
<keyword evidence="13" id="KW-1185">Reference proteome</keyword>
<dbReference type="Pfam" id="PF14700">
    <property type="entry name" value="RPOL_N"/>
    <property type="match status" value="1"/>
</dbReference>
<proteinExistence type="inferred from homology"/>
<dbReference type="GO" id="GO:0003899">
    <property type="term" value="F:DNA-directed RNA polymerase activity"/>
    <property type="evidence" value="ECO:0007669"/>
    <property type="project" value="UniProtKB-EC"/>
</dbReference>
<dbReference type="GO" id="GO:0006390">
    <property type="term" value="P:mitochondrial transcription"/>
    <property type="evidence" value="ECO:0007669"/>
    <property type="project" value="TreeGrafter"/>
</dbReference>
<evidence type="ECO:0000256" key="9">
    <source>
        <dbReference type="RuleBase" id="RU003805"/>
    </source>
</evidence>
<dbReference type="Gene3D" id="1.10.287.280">
    <property type="match status" value="1"/>
</dbReference>
<keyword evidence="5 9" id="KW-0548">Nucleotidyltransferase</keyword>
<dbReference type="Proteomes" id="UP000298787">
    <property type="component" value="Chromosome 8"/>
</dbReference>
<dbReference type="Gene3D" id="1.10.150.20">
    <property type="entry name" value="5' to 3' exonuclease, C-terminal subdomain"/>
    <property type="match status" value="1"/>
</dbReference>
<dbReference type="PROSITE" id="PS00900">
    <property type="entry name" value="RNA_POL_PHAGE_1"/>
    <property type="match status" value="1"/>
</dbReference>
<dbReference type="GO" id="GO:0001018">
    <property type="term" value="F:mitochondrial promoter sequence-specific DNA binding"/>
    <property type="evidence" value="ECO:0007669"/>
    <property type="project" value="TreeGrafter"/>
</dbReference>
<dbReference type="InterPro" id="IPR029262">
    <property type="entry name" value="RPOL_N"/>
</dbReference>
<gene>
    <name evidence="12" type="ORF">D9C73_008533</name>
</gene>
<dbReference type="FunFam" id="1.10.150.20:FF:000031">
    <property type="entry name" value="DNA-directed RNA polymerase"/>
    <property type="match status" value="1"/>
</dbReference>
<dbReference type="InterPro" id="IPR043502">
    <property type="entry name" value="DNA/RNA_pol_sf"/>
</dbReference>
<evidence type="ECO:0000313" key="12">
    <source>
        <dbReference type="EMBL" id="TKS74450.1"/>
    </source>
</evidence>
<comment type="similarity">
    <text evidence="1 9">Belongs to the phage and mitochondrial RNA polymerase family.</text>
</comment>
<dbReference type="FunFam" id="1.10.287.280:FF:000001">
    <property type="entry name" value="DNA-directed RNA polymerase"/>
    <property type="match status" value="1"/>
</dbReference>
<evidence type="ECO:0000256" key="1">
    <source>
        <dbReference type="ARBA" id="ARBA00009493"/>
    </source>
</evidence>
<dbReference type="GO" id="GO:0034245">
    <property type="term" value="C:mitochondrial DNA-directed RNA polymerase complex"/>
    <property type="evidence" value="ECO:0007669"/>
    <property type="project" value="TreeGrafter"/>
</dbReference>
<feature type="compositionally biased region" description="Basic and acidic residues" evidence="10">
    <location>
        <begin position="123"/>
        <end position="132"/>
    </location>
</feature>
<evidence type="ECO:0000313" key="13">
    <source>
        <dbReference type="Proteomes" id="UP000298787"/>
    </source>
</evidence>
<feature type="domain" description="DNA-directed RNA polymerase N-terminal" evidence="11">
    <location>
        <begin position="491"/>
        <end position="718"/>
    </location>
</feature>
<dbReference type="InterPro" id="IPR037159">
    <property type="entry name" value="RNA_POL_N_sf"/>
</dbReference>
<keyword evidence="6" id="KW-0809">Transit peptide</keyword>
<dbReference type="STRING" id="240159.A0A4U5UJS2"/>
<evidence type="ECO:0000256" key="6">
    <source>
        <dbReference type="ARBA" id="ARBA00022946"/>
    </source>
</evidence>
<evidence type="ECO:0000256" key="2">
    <source>
        <dbReference type="ARBA" id="ARBA00012418"/>
    </source>
</evidence>
<evidence type="ECO:0000256" key="8">
    <source>
        <dbReference type="ARBA" id="ARBA00048552"/>
    </source>
</evidence>
<dbReference type="InterPro" id="IPR046950">
    <property type="entry name" value="DNA-dir_Rpol_C_phage-type"/>
</dbReference>
<evidence type="ECO:0000256" key="5">
    <source>
        <dbReference type="ARBA" id="ARBA00022695"/>
    </source>
</evidence>
<sequence>MSLLRVCAFARCLNRRGLIEKCAARVSFADCCHLCVSRSSGAVRRISVTPLQLQKRNVSFVFPKAEDGKKRVLEQSQLLDVLEARITQLQSDVVLDVQHAKVQFIKAPSAGRGGISGKSPKSTPKEKTDIPKSRQTAAKGASKSQTSRWMKKLTEEKKNKLKKQQHLELKIQKNVKEKPTAKSKVSKSSLMLPGTSKKIISTTPKKTGPFNKKNRGHMTLSDEIRAAVSSTLAPAATATAGAATAAVPAAAGRAAMPAAATPHKVSKGKPKHAKKQICSKEDQTQTVTDAKELAELEELEKRLNEQVNQWTSSHNPERLQEASVGTACGDIVLSICAYLEGCVFAGDLDRAHSFLLSQHRVMSRRKHLNTDIYNILMRVWAKKFLLTELSHESLERACAACFHPKSNKCLSQMEEDGLSVDDVFSQCVFRRDERDMVLKALRIVQPDYQPNPNVNASPCSSSLVQDFYTQRVDHQYPKLDFTREELQERFKQQLSIEQSCTVTIDSVEAVKPVTKNMDKMRKLLADQRAHWHNILLQALRESKMILANTNTKDYRLNLYPYLCLLQDSEYVDIMIQSVANMPPSGESLKILASDLGNRVYTKYFVRQKYQSQAVEKLSNIYNDYTDLLAKDTKIGFIKPHPILTQMQQEATETKLTFDSYVMPMLCPPIPWSSVKFGAYLLTPTKLMRTVEGATQHEVLLEKCQNLQPVLDSLNQLGNCAWTINKPLLDIIISIFNDRGSDKLDIPPPLSEAPQIPHFNPQDPSYTAAEKAHMKKQVINAKKKCSEMHSLRMDALYKLSIANHMRDEIFWFPHNMDFRGRTYPCPPYFNHLGSDVTRAVLVFAEGKPLGPKGLDWLKIHLVNLTGLKKRSSLQGRLEYADTIMEDILDSADNPLNGKKWWMNADEPWQALACCMEISNAVRSPDPAQFISHFPVHQDGSCNGLQHYAALGRDVIGAKSVNLMPCEVPQDVYSGVAQQVEEFRARDAASGLKIAQALEGFISRKVVKQTVMTVVYGVTRYGGRLQIEKRLKEIDEFPKEHVWDASHYLVRLVFSGLKEMFTGTREIQDWLTESARLISKSGHTVEWVTPLGLPIIQPYHRARTQMLKSTMQHINLQISHDTKQRPDTVKQKNAFPPNFIHSLDSTHMMLTSLHCYSAGLTFVSVHDCFWTHALTVDTMNKVCREQFVALHNQPILQELSNFLLYKYCAGQRTEAMSKKYQEYRRLMLLIAKVPKTGSWALPAYLLPCGVMSGAALSSTGGGAECVDRPGGSK</sequence>
<dbReference type="AlphaFoldDB" id="A0A4U5UJS2"/>
<comment type="function">
    <text evidence="9">DNA-dependent RNA polymerase catalyzes the transcription of DNA into RNA using the four ribonucleoside triphosphates as substrates.</text>
</comment>
<dbReference type="PROSITE" id="PS00489">
    <property type="entry name" value="RNA_POL_PHAGE_2"/>
    <property type="match status" value="1"/>
</dbReference>
<name>A0A4U5UJS2_COLLU</name>